<dbReference type="Pfam" id="PF01943">
    <property type="entry name" value="Polysacc_synt"/>
    <property type="match status" value="1"/>
</dbReference>
<keyword evidence="8" id="KW-1185">Reference proteome</keyword>
<comment type="caution">
    <text evidence="7">The sequence shown here is derived from an EMBL/GenBank/DDBJ whole genome shotgun (WGS) entry which is preliminary data.</text>
</comment>
<dbReference type="EMBL" id="JBHUMF010000014">
    <property type="protein sequence ID" value="MFD2680263.1"/>
    <property type="molecule type" value="Genomic_DNA"/>
</dbReference>
<evidence type="ECO:0000256" key="4">
    <source>
        <dbReference type="ARBA" id="ARBA00022989"/>
    </source>
</evidence>
<evidence type="ECO:0000256" key="1">
    <source>
        <dbReference type="ARBA" id="ARBA00004651"/>
    </source>
</evidence>
<evidence type="ECO:0000256" key="5">
    <source>
        <dbReference type="ARBA" id="ARBA00023136"/>
    </source>
</evidence>
<evidence type="ECO:0000256" key="3">
    <source>
        <dbReference type="ARBA" id="ARBA00022692"/>
    </source>
</evidence>
<dbReference type="Proteomes" id="UP001597506">
    <property type="component" value="Unassembled WGS sequence"/>
</dbReference>
<keyword evidence="2" id="KW-1003">Cell membrane</keyword>
<evidence type="ECO:0000313" key="7">
    <source>
        <dbReference type="EMBL" id="MFD2680263.1"/>
    </source>
</evidence>
<feature type="transmembrane region" description="Helical" evidence="6">
    <location>
        <begin position="81"/>
        <end position="104"/>
    </location>
</feature>
<protein>
    <submittedName>
        <fullName evidence="7">Oligosaccharide flippase family protein</fullName>
    </submittedName>
</protein>
<feature type="transmembrane region" description="Helical" evidence="6">
    <location>
        <begin position="7"/>
        <end position="29"/>
    </location>
</feature>
<feature type="transmembrane region" description="Helical" evidence="6">
    <location>
        <begin position="41"/>
        <end position="61"/>
    </location>
</feature>
<organism evidence="7 8">
    <name type="scientific">Bacillus seohaeanensis</name>
    <dbReference type="NCBI Taxonomy" id="284580"/>
    <lineage>
        <taxon>Bacteria</taxon>
        <taxon>Bacillati</taxon>
        <taxon>Bacillota</taxon>
        <taxon>Bacilli</taxon>
        <taxon>Bacillales</taxon>
        <taxon>Bacillaceae</taxon>
        <taxon>Bacillus</taxon>
    </lineage>
</organism>
<evidence type="ECO:0000256" key="6">
    <source>
        <dbReference type="SAM" id="Phobius"/>
    </source>
</evidence>
<gene>
    <name evidence="7" type="ORF">ACFSUL_05795</name>
</gene>
<evidence type="ECO:0000256" key="2">
    <source>
        <dbReference type="ARBA" id="ARBA00022475"/>
    </source>
</evidence>
<sequence length="440" mass="49768">MSLFLRGTLVLVVTAFLGECLEFVINMILARELGEAGLGKYMSILPTIFLVVIIASFEFPISISKFTAERDEKYHRHMLFYVFRFVVVMTVLLMLAVSLLFAVTPLFEGYHSGIRWLILITIPIISFMSIMRGYFMGLQHMGKIAAGNLVRKALQLGLLIWVYQLFSFESKTAIFIALCTLIASEGLIFLYFLHAYILELKGRRKNVHAALSKKEVRNALLSVSIPTTVLRIFHALTHAIQPFIIKIALVHAGMNEVMANEHFGVLAGIALTIGFFPAFIAYSLLVVLIPNVSEKVSKGDKEGLIALLRQVMWITLGYGVPAVTVFYFWGEPLTELFFHTTTAAYYLKLLWPYFLFHFFVMPMQAFLIGLGLVKDALLHTIWSTLLSFSLLYFLGSNSEFGMNGVIIGMNMGAVLITLLHYVTICHELEMTPWFKRTIRQ</sequence>
<proteinExistence type="predicted"/>
<dbReference type="Pfam" id="PF01554">
    <property type="entry name" value="MatE"/>
    <property type="match status" value="1"/>
</dbReference>
<feature type="transmembrane region" description="Helical" evidence="6">
    <location>
        <begin position="400"/>
        <end position="422"/>
    </location>
</feature>
<dbReference type="InterPro" id="IPR050833">
    <property type="entry name" value="Poly_Biosynth_Transport"/>
</dbReference>
<keyword evidence="5 6" id="KW-0472">Membrane</keyword>
<name>A0ABW5RNJ0_9BACI</name>
<reference evidence="8" key="1">
    <citation type="journal article" date="2019" name="Int. J. Syst. Evol. Microbiol.">
        <title>The Global Catalogue of Microorganisms (GCM) 10K type strain sequencing project: providing services to taxonomists for standard genome sequencing and annotation.</title>
        <authorList>
            <consortium name="The Broad Institute Genomics Platform"/>
            <consortium name="The Broad Institute Genome Sequencing Center for Infectious Disease"/>
            <person name="Wu L."/>
            <person name="Ma J."/>
        </authorList>
    </citation>
    <scope>NUCLEOTIDE SEQUENCE [LARGE SCALE GENOMIC DNA]</scope>
    <source>
        <strain evidence="8">KCTC 3913</strain>
    </source>
</reference>
<dbReference type="PANTHER" id="PTHR30250:SF24">
    <property type="entry name" value="STAGE V SPORULATION PROTEIN B"/>
    <property type="match status" value="1"/>
</dbReference>
<evidence type="ECO:0000313" key="8">
    <source>
        <dbReference type="Proteomes" id="UP001597506"/>
    </source>
</evidence>
<feature type="transmembrane region" description="Helical" evidence="6">
    <location>
        <begin position="116"/>
        <end position="137"/>
    </location>
</feature>
<feature type="transmembrane region" description="Helical" evidence="6">
    <location>
        <begin position="219"/>
        <end position="245"/>
    </location>
</feature>
<feature type="transmembrane region" description="Helical" evidence="6">
    <location>
        <begin position="149"/>
        <end position="166"/>
    </location>
</feature>
<feature type="transmembrane region" description="Helical" evidence="6">
    <location>
        <begin position="376"/>
        <end position="394"/>
    </location>
</feature>
<feature type="transmembrane region" description="Helical" evidence="6">
    <location>
        <begin position="172"/>
        <end position="198"/>
    </location>
</feature>
<accession>A0ABW5RNJ0</accession>
<comment type="subcellular location">
    <subcellularLocation>
        <location evidence="1">Cell membrane</location>
        <topology evidence="1">Multi-pass membrane protein</topology>
    </subcellularLocation>
</comment>
<feature type="transmembrane region" description="Helical" evidence="6">
    <location>
        <begin position="350"/>
        <end position="369"/>
    </location>
</feature>
<dbReference type="InterPro" id="IPR002528">
    <property type="entry name" value="MATE_fam"/>
</dbReference>
<feature type="transmembrane region" description="Helical" evidence="6">
    <location>
        <begin position="311"/>
        <end position="330"/>
    </location>
</feature>
<feature type="transmembrane region" description="Helical" evidence="6">
    <location>
        <begin position="265"/>
        <end position="290"/>
    </location>
</feature>
<keyword evidence="3 6" id="KW-0812">Transmembrane</keyword>
<dbReference type="InterPro" id="IPR002797">
    <property type="entry name" value="Polysacc_synth"/>
</dbReference>
<dbReference type="RefSeq" id="WP_377933561.1">
    <property type="nucleotide sequence ID" value="NZ_JBHUMF010000014.1"/>
</dbReference>
<dbReference type="PANTHER" id="PTHR30250">
    <property type="entry name" value="PST FAMILY PREDICTED COLANIC ACID TRANSPORTER"/>
    <property type="match status" value="1"/>
</dbReference>
<keyword evidence="4 6" id="KW-1133">Transmembrane helix</keyword>